<accession>A0ABV3UZI5</accession>
<evidence type="ECO:0000313" key="1">
    <source>
        <dbReference type="EMBL" id="MEX3593868.1"/>
    </source>
</evidence>
<organism evidence="1 2">
    <name type="scientific">Kocuria carniphila</name>
    <dbReference type="NCBI Taxonomy" id="262208"/>
    <lineage>
        <taxon>Bacteria</taxon>
        <taxon>Bacillati</taxon>
        <taxon>Actinomycetota</taxon>
        <taxon>Actinomycetes</taxon>
        <taxon>Micrococcales</taxon>
        <taxon>Micrococcaceae</taxon>
        <taxon>Kocuria</taxon>
    </lineage>
</organism>
<protein>
    <submittedName>
        <fullName evidence="1">Uncharacterized protein</fullName>
    </submittedName>
</protein>
<comment type="caution">
    <text evidence="1">The sequence shown here is derived from an EMBL/GenBank/DDBJ whole genome shotgun (WGS) entry which is preliminary data.</text>
</comment>
<reference evidence="1 2" key="1">
    <citation type="journal article" date="2024" name="Fungal Genet. Biol.">
        <title>The porcine skin microbiome exhibits broad fungal antagonism.</title>
        <authorList>
            <person name="De La Cruz K.F."/>
            <person name="Townsend E.C."/>
            <person name="Alex Cheong J.Z."/>
            <person name="Salamzade R."/>
            <person name="Liu A."/>
            <person name="Sandstrom S."/>
            <person name="Davila E."/>
            <person name="Huang L."/>
            <person name="Xu K.H."/>
            <person name="Wu S.Y."/>
            <person name="Meudt J.J."/>
            <person name="Shanmuganayagam D."/>
            <person name="Gibson A.L.F."/>
            <person name="Kalan L.R."/>
        </authorList>
    </citation>
    <scope>NUCLEOTIDE SEQUENCE [LARGE SCALE GENOMIC DNA]</scope>
    <source>
        <strain evidence="1 2">LK2625</strain>
    </source>
</reference>
<name>A0ABV3UZI5_9MICC</name>
<keyword evidence="2" id="KW-1185">Reference proteome</keyword>
<evidence type="ECO:0000313" key="2">
    <source>
        <dbReference type="Proteomes" id="UP001558481"/>
    </source>
</evidence>
<sequence>MVESIYRHLIFTVFVVASALTGTDAGQLSTTAQRTNGGIFLR</sequence>
<dbReference type="EMBL" id="JAYWLU010000003">
    <property type="protein sequence ID" value="MEX3593868.1"/>
    <property type="molecule type" value="Genomic_DNA"/>
</dbReference>
<proteinExistence type="predicted"/>
<gene>
    <name evidence="1" type="ORF">VVR66_03985</name>
</gene>
<dbReference type="RefSeq" id="WP_256382218.1">
    <property type="nucleotide sequence ID" value="NZ_JALXKX010000014.1"/>
</dbReference>
<dbReference type="Proteomes" id="UP001558481">
    <property type="component" value="Unassembled WGS sequence"/>
</dbReference>